<protein>
    <recommendedName>
        <fullName evidence="1">RNA-dependent RNA polymerase</fullName>
        <ecNumber evidence="1">2.7.7.48</ecNumber>
    </recommendedName>
</protein>
<evidence type="ECO:0000313" key="5">
    <source>
        <dbReference type="Proteomes" id="UP001305779"/>
    </source>
</evidence>
<feature type="compositionally biased region" description="Polar residues" evidence="2">
    <location>
        <begin position="267"/>
        <end position="279"/>
    </location>
</feature>
<dbReference type="InterPro" id="IPR057596">
    <property type="entry name" value="RDRP_core"/>
</dbReference>
<dbReference type="InterPro" id="IPR007855">
    <property type="entry name" value="RDRP"/>
</dbReference>
<comment type="catalytic activity">
    <reaction evidence="1">
        <text>RNA(n) + a ribonucleoside 5'-triphosphate = RNA(n+1) + diphosphate</text>
        <dbReference type="Rhea" id="RHEA:21248"/>
        <dbReference type="Rhea" id="RHEA-COMP:14527"/>
        <dbReference type="Rhea" id="RHEA-COMP:17342"/>
        <dbReference type="ChEBI" id="CHEBI:33019"/>
        <dbReference type="ChEBI" id="CHEBI:61557"/>
        <dbReference type="ChEBI" id="CHEBI:140395"/>
        <dbReference type="EC" id="2.7.7.48"/>
    </reaction>
</comment>
<keyword evidence="5" id="KW-1185">Reference proteome</keyword>
<evidence type="ECO:0000313" key="4">
    <source>
        <dbReference type="EMBL" id="KAK4504775.1"/>
    </source>
</evidence>
<keyword evidence="1" id="KW-0548">Nucleotidyltransferase</keyword>
<feature type="compositionally biased region" description="Basic and acidic residues" evidence="2">
    <location>
        <begin position="240"/>
        <end position="256"/>
    </location>
</feature>
<evidence type="ECO:0000256" key="1">
    <source>
        <dbReference type="RuleBase" id="RU363098"/>
    </source>
</evidence>
<feature type="compositionally biased region" description="Pro residues" evidence="2">
    <location>
        <begin position="167"/>
        <end position="176"/>
    </location>
</feature>
<feature type="domain" description="RDRP core" evidence="3">
    <location>
        <begin position="448"/>
        <end position="1080"/>
    </location>
</feature>
<feature type="region of interest" description="Disordered" evidence="2">
    <location>
        <begin position="121"/>
        <end position="225"/>
    </location>
</feature>
<name>A0ABR0EU31_ZASCE</name>
<feature type="region of interest" description="Disordered" evidence="2">
    <location>
        <begin position="240"/>
        <end position="279"/>
    </location>
</feature>
<keyword evidence="1" id="KW-0694">RNA-binding</keyword>
<keyword evidence="1" id="KW-0696">RNA-directed RNA polymerase</keyword>
<dbReference type="PANTHER" id="PTHR23079">
    <property type="entry name" value="RNA-DEPENDENT RNA POLYMERASE"/>
    <property type="match status" value="1"/>
</dbReference>
<keyword evidence="1" id="KW-0808">Transferase</keyword>
<feature type="region of interest" description="Disordered" evidence="2">
    <location>
        <begin position="1274"/>
        <end position="1311"/>
    </location>
</feature>
<feature type="compositionally biased region" description="Polar residues" evidence="2">
    <location>
        <begin position="202"/>
        <end position="214"/>
    </location>
</feature>
<accession>A0ABR0EU31</accession>
<feature type="compositionally biased region" description="Acidic residues" evidence="2">
    <location>
        <begin position="1279"/>
        <end position="1290"/>
    </location>
</feature>
<dbReference type="PANTHER" id="PTHR23079:SF55">
    <property type="entry name" value="RNA-DIRECTED RNA POLYMERASE"/>
    <property type="match status" value="1"/>
</dbReference>
<dbReference type="Proteomes" id="UP001305779">
    <property type="component" value="Unassembled WGS sequence"/>
</dbReference>
<sequence>MVPRTTTPNARAHHQQLSHDIAQFACDAGITLPLDDLQSPTKEQTGLRYKIVRIYRLLWWKNKPALEDAINHFFRSLPSTPNSTSESVKLELILDRLNGPAEMTKIQCTTPSTTRIVKDAFEPTQADEPPSPSPTPARLKGKGIKGHFTATKSGAKAPQLDDITPPSAKPFKPPPAADTSFTTTATKSFGRSFQSSFGGPATQDTAATSFSSIAPSGGRRESNYLSSLSTTEAGELLDKLEEAESSQKSKATDRTARPALSRPTLPPFSNSSQSLRDTETTWGSSIDTSVYEAGQKNVDEFIANGYHWQKRDSGVVSEDEFVTADERHESPKRQRLRSPTPELMKQARFKPARDFAQLLLPAMFSNLPFHLQWEAQRLLQGGLVTPQKLQEQWQSHSLRELYDIAQQQGKPFHKSFDADNEHFPDFEELTFTGKFQFAVSGNGVLFNLMLQPPTKGRTSDLQRQFGCDRIMYVDIPDLNKPPEFLKGRNLIDKFEKMAKTPQTFLGRRWIQLLIKPHKRKKKPLSRTAKPDAFRILFFAVDDGIKIPEVIHYMIPFHENAGQTARKLYSRLELFTSSSTAGITFTPEDIAFGVQDQIATSDPSDTRFLDPALRNDFKEPRVSKREMSDGCREISHYAMCKIAEVLGCAELPSAVQGRIAGSKGIWYRKPDPNYYGKSDKPPGPHIWIAKTQIKVKRDSLFGCDSGTLTLNVKKPNSMARSSLAHMGFLPILEDRGVPRENIFDVTRSNMRDHSDELEVALTSPSPMPMRRWMHQRNELWEERGRDTGIQTVGDFPKSREEAIIMLLEAGFVPSQDAFLAREINMMITDMLNVERKKFKIPLAASTTLTGIADPEGCLEPGEIHVHFSPSFKDRVSGELRTIMHKMEGLIARNPAMAPWDMQRVRIVFRPELHYLPNMVILSAKGKRPLAELLQGGDYDGDTFWVTWDQRLVSQFKNAPAPWDPPSPEYFGIKTDDRRLHNFVTDPESEVEWCNFLGEMSAARLRPDLLGTVTLLHERVTYMQGCIDSKQALYLTHLHDRLVDADKQGYIFTHADLEHFKRKIGLPKNLPTPRHWKYTKMNEENDDVTAVGTRAVHGNIIDDIFSKVIQPAVDQTLHRVNEILRVATHPDPHLTKLFDETWNSAGKGSIERQELAALEDKFQPMRDIWITHQKVWHFDDLVTRLRAQYVQIKPTNQSDPLMIEWMRREGFKLTTWERLKASAFAKWQYRGTSPGKFVFSIAGRELCHLKVDQVGQSRPITEEAWCNMKINKRPRHVDVGLGDDEGDEDDDAGMFAKPDDQRPPPPTGETGYY</sequence>
<dbReference type="Pfam" id="PF05183">
    <property type="entry name" value="RdRP"/>
    <property type="match status" value="1"/>
</dbReference>
<feature type="compositionally biased region" description="Low complexity" evidence="2">
    <location>
        <begin position="188"/>
        <end position="199"/>
    </location>
</feature>
<dbReference type="EC" id="2.7.7.48" evidence="1"/>
<evidence type="ECO:0000256" key="2">
    <source>
        <dbReference type="SAM" id="MobiDB-lite"/>
    </source>
</evidence>
<organism evidence="4 5">
    <name type="scientific">Zasmidium cellare</name>
    <name type="common">Wine cellar mold</name>
    <name type="synonym">Racodium cellare</name>
    <dbReference type="NCBI Taxonomy" id="395010"/>
    <lineage>
        <taxon>Eukaryota</taxon>
        <taxon>Fungi</taxon>
        <taxon>Dikarya</taxon>
        <taxon>Ascomycota</taxon>
        <taxon>Pezizomycotina</taxon>
        <taxon>Dothideomycetes</taxon>
        <taxon>Dothideomycetidae</taxon>
        <taxon>Mycosphaerellales</taxon>
        <taxon>Mycosphaerellaceae</taxon>
        <taxon>Zasmidium</taxon>
    </lineage>
</organism>
<evidence type="ECO:0000259" key="3">
    <source>
        <dbReference type="Pfam" id="PF05183"/>
    </source>
</evidence>
<dbReference type="EMBL" id="JAXOVC010000002">
    <property type="protein sequence ID" value="KAK4504775.1"/>
    <property type="molecule type" value="Genomic_DNA"/>
</dbReference>
<proteinExistence type="inferred from homology"/>
<reference evidence="4 5" key="1">
    <citation type="journal article" date="2023" name="G3 (Bethesda)">
        <title>A chromosome-level genome assembly of Zasmidium syzygii isolated from banana leaves.</title>
        <authorList>
            <person name="van Westerhoven A.C."/>
            <person name="Mehrabi R."/>
            <person name="Talebi R."/>
            <person name="Steentjes M.B.F."/>
            <person name="Corcolon B."/>
            <person name="Chong P.A."/>
            <person name="Kema G.H.J."/>
            <person name="Seidl M.F."/>
        </authorList>
    </citation>
    <scope>NUCLEOTIDE SEQUENCE [LARGE SCALE GENOMIC DNA]</scope>
    <source>
        <strain evidence="4 5">P124</strain>
    </source>
</reference>
<gene>
    <name evidence="4" type="ORF">PRZ48_002737</name>
</gene>
<comment type="similarity">
    <text evidence="1">Belongs to the RdRP family.</text>
</comment>
<comment type="caution">
    <text evidence="4">The sequence shown here is derived from an EMBL/GenBank/DDBJ whole genome shotgun (WGS) entry which is preliminary data.</text>
</comment>